<evidence type="ECO:0008006" key="4">
    <source>
        <dbReference type="Google" id="ProtNLM"/>
    </source>
</evidence>
<evidence type="ECO:0000256" key="1">
    <source>
        <dbReference type="SAM" id="SignalP"/>
    </source>
</evidence>
<gene>
    <name evidence="2" type="ORF">DSYM_03390</name>
</gene>
<proteinExistence type="predicted"/>
<keyword evidence="1" id="KW-0732">Signal</keyword>
<organism evidence="2 3">
    <name type="scientific">Candidatus Desulfobacillus denitrificans</name>
    <dbReference type="NCBI Taxonomy" id="2608985"/>
    <lineage>
        <taxon>Bacteria</taxon>
        <taxon>Pseudomonadati</taxon>
        <taxon>Pseudomonadota</taxon>
        <taxon>Betaproteobacteria</taxon>
        <taxon>Candidatus Desulfobacillus</taxon>
    </lineage>
</organism>
<feature type="signal peptide" evidence="1">
    <location>
        <begin position="1"/>
        <end position="19"/>
    </location>
</feature>
<name>A0A809QW26_9PROT</name>
<evidence type="ECO:0000313" key="2">
    <source>
        <dbReference type="EMBL" id="BBO19640.1"/>
    </source>
</evidence>
<dbReference type="KEGG" id="ddz:DSYM_03390"/>
<dbReference type="AlphaFoldDB" id="A0A809QW26"/>
<feature type="chain" id="PRO_5035205272" description="FlgO domain-containing protein" evidence="1">
    <location>
        <begin position="20"/>
        <end position="223"/>
    </location>
</feature>
<reference evidence="2" key="1">
    <citation type="journal article" name="DNA Res.">
        <title>The physiological potential of anammox bacteria as revealed by their core genome structure.</title>
        <authorList>
            <person name="Okubo T."/>
            <person name="Toyoda A."/>
            <person name="Fukuhara K."/>
            <person name="Uchiyama I."/>
            <person name="Harigaya Y."/>
            <person name="Kuroiwa M."/>
            <person name="Suzuki T."/>
            <person name="Murakami Y."/>
            <person name="Suwa Y."/>
            <person name="Takami H."/>
        </authorList>
    </citation>
    <scope>NUCLEOTIDE SEQUENCE</scope>
    <source>
        <strain evidence="2">317325-3</strain>
    </source>
</reference>
<sequence length="223" mass="23718">MTITPVVAALACLSLLAGCATPYSEAPLATNFPTTKQSKLQAASHWNVIAGDIAQQMSAGLKEKRPLYVNLSAVRTTFDRAFANQLISALVAEGFPVRTSPAGALSVEVDTQAVRFSANRPQYRYVGAPTALMTGVWALHSAEATVGAVLYAGVAAADAYAWFQSEFATGDTPQTEMIVTISVSDGNQYLARSTNIYYVADSDSRLYEPPQSVQTRNIGVTGQ</sequence>
<evidence type="ECO:0000313" key="3">
    <source>
        <dbReference type="Proteomes" id="UP000662914"/>
    </source>
</evidence>
<accession>A0A809QW26</accession>
<protein>
    <recommendedName>
        <fullName evidence="4">FlgO domain-containing protein</fullName>
    </recommendedName>
</protein>
<dbReference type="EMBL" id="AP021857">
    <property type="protein sequence ID" value="BBO19640.1"/>
    <property type="molecule type" value="Genomic_DNA"/>
</dbReference>
<dbReference type="Proteomes" id="UP000662914">
    <property type="component" value="Chromosome"/>
</dbReference>